<comment type="subcellular location">
    <subcellularLocation>
        <location evidence="1">Nucleus</location>
    </subcellularLocation>
</comment>
<keyword evidence="7" id="KW-1185">Reference proteome</keyword>
<gene>
    <name evidence="6" type="ORF">LEMA_P000120.1</name>
</gene>
<dbReference type="Proteomes" id="UP000002668">
    <property type="component" value="Genome"/>
</dbReference>
<dbReference type="FunFam" id="3.40.30.10:FF:000004">
    <property type="entry name" value="Spliceosomal protein DIB1"/>
    <property type="match status" value="1"/>
</dbReference>
<dbReference type="PANTHER" id="PTHR12052:SF5">
    <property type="entry name" value="THIOREDOXIN-LIKE PROTEIN 4A"/>
    <property type="match status" value="1"/>
</dbReference>
<evidence type="ECO:0000256" key="1">
    <source>
        <dbReference type="ARBA" id="ARBA00004123"/>
    </source>
</evidence>
<accession>E5ADD6</accession>
<dbReference type="OrthoDB" id="147752at2759"/>
<dbReference type="eggNOG" id="KOG3414">
    <property type="taxonomic scope" value="Eukaryota"/>
</dbReference>
<proteinExistence type="inferred from homology"/>
<evidence type="ECO:0008006" key="8">
    <source>
        <dbReference type="Google" id="ProtNLM"/>
    </source>
</evidence>
<keyword evidence="5" id="KW-0539">Nucleus</keyword>
<name>E5ADD6_LEPMJ</name>
<dbReference type="EMBL" id="FP929139">
    <property type="protein sequence ID" value="CBY01225.1"/>
    <property type="molecule type" value="Genomic_DNA"/>
</dbReference>
<organism evidence="6 7">
    <name type="scientific">Leptosphaeria maculans (strain JN3 / isolate v23.1.3 / race Av1-4-5-6-7-8)</name>
    <name type="common">Blackleg fungus</name>
    <name type="synonym">Phoma lingam</name>
    <dbReference type="NCBI Taxonomy" id="985895"/>
    <lineage>
        <taxon>Eukaryota</taxon>
        <taxon>Fungi</taxon>
        <taxon>Dikarya</taxon>
        <taxon>Ascomycota</taxon>
        <taxon>Pezizomycotina</taxon>
        <taxon>Dothideomycetes</taxon>
        <taxon>Pleosporomycetidae</taxon>
        <taxon>Pleosporales</taxon>
        <taxon>Pleosporineae</taxon>
        <taxon>Leptosphaeriaceae</taxon>
        <taxon>Plenodomus</taxon>
        <taxon>Plenodomus lingam/Leptosphaeria maculans species complex</taxon>
    </lineage>
</organism>
<dbReference type="SMART" id="SM01410">
    <property type="entry name" value="DIM1"/>
    <property type="match status" value="1"/>
</dbReference>
<evidence type="ECO:0000313" key="7">
    <source>
        <dbReference type="Proteomes" id="UP000002668"/>
    </source>
</evidence>
<comment type="similarity">
    <text evidence="2">Belongs to the DIM1 family.</text>
</comment>
<dbReference type="Gene3D" id="3.40.30.10">
    <property type="entry name" value="Glutaredoxin"/>
    <property type="match status" value="1"/>
</dbReference>
<dbReference type="SUPFAM" id="SSF52833">
    <property type="entry name" value="Thioredoxin-like"/>
    <property type="match status" value="1"/>
</dbReference>
<keyword evidence="4" id="KW-0508">mRNA splicing</keyword>
<evidence type="ECO:0000256" key="3">
    <source>
        <dbReference type="ARBA" id="ARBA00022664"/>
    </source>
</evidence>
<evidence type="ECO:0000313" key="6">
    <source>
        <dbReference type="EMBL" id="CBY01225.1"/>
    </source>
</evidence>
<dbReference type="HOGENOM" id="CLU_672812_0_0_1"/>
<dbReference type="InterPro" id="IPR004123">
    <property type="entry name" value="Dim1"/>
</dbReference>
<dbReference type="GO" id="GO:0005681">
    <property type="term" value="C:spliceosomal complex"/>
    <property type="evidence" value="ECO:0007669"/>
    <property type="project" value="TreeGrafter"/>
</dbReference>
<dbReference type="InParanoid" id="E5ADD6"/>
<dbReference type="GO" id="GO:0046540">
    <property type="term" value="C:U4/U6 x U5 tri-snRNP complex"/>
    <property type="evidence" value="ECO:0007669"/>
    <property type="project" value="InterPro"/>
</dbReference>
<sequence>MHGRSPAHVPRVAAGRPQLWPTRTRGLSWAVAAPPSGRHDVAILRGSAAGVVCGIIRRSATQPWDGARRVGSAGSLYRPLVCALAVMSAEWRGAGSLLHSGRKSFLPDYVHAPSPGRRDGSWGACRDNLAWLAGCVLSPRYSKMLANMQVRQGIWQMCTVYLALSQARTREQQANVYYLSPATTNISRASLQTADPYKSLAQVLLLDREPRASTHLQYNWSQTPQRVHHPPSSYLPRRAGLGNPPHHNHHYYRLTYHYPPPHRLHSMGSVVLPHLRTGWHVDQAILSEEDRLVLIRFGRDSDPDCMAQDEVLYKIADRVKNFCAIYLCDLDEVPDFKAMYELYDPCTVMFFFRNKHMMCDFGTGNNNKLNWVLEDKQEFVDIVETVYRGAKKGRGLVVSPKDYSTRYRY</sequence>
<evidence type="ECO:0000256" key="5">
    <source>
        <dbReference type="ARBA" id="ARBA00023242"/>
    </source>
</evidence>
<evidence type="ECO:0000256" key="4">
    <source>
        <dbReference type="ARBA" id="ARBA00023187"/>
    </source>
</evidence>
<dbReference type="InterPro" id="IPR036249">
    <property type="entry name" value="Thioredoxin-like_sf"/>
</dbReference>
<dbReference type="GO" id="GO:0005682">
    <property type="term" value="C:U5 snRNP"/>
    <property type="evidence" value="ECO:0007669"/>
    <property type="project" value="TreeGrafter"/>
</dbReference>
<dbReference type="Pfam" id="PF02966">
    <property type="entry name" value="DIM1"/>
    <property type="match status" value="1"/>
</dbReference>
<protein>
    <recommendedName>
        <fullName evidence="8">Mitosis protein dim1</fullName>
    </recommendedName>
</protein>
<reference evidence="7" key="1">
    <citation type="journal article" date="2011" name="Nat. Commun.">
        <title>Effector diversification within compartments of the Leptosphaeria maculans genome affected by Repeat-Induced Point mutations.</title>
        <authorList>
            <person name="Rouxel T."/>
            <person name="Grandaubert J."/>
            <person name="Hane J.K."/>
            <person name="Hoede C."/>
            <person name="van de Wouw A.P."/>
            <person name="Couloux A."/>
            <person name="Dominguez V."/>
            <person name="Anthouard V."/>
            <person name="Bally P."/>
            <person name="Bourras S."/>
            <person name="Cozijnsen A.J."/>
            <person name="Ciuffetti L.M."/>
            <person name="Degrave A."/>
            <person name="Dilmaghani A."/>
            <person name="Duret L."/>
            <person name="Fudal I."/>
            <person name="Goodwin S.B."/>
            <person name="Gout L."/>
            <person name="Glaser N."/>
            <person name="Linglin J."/>
            <person name="Kema G.H.J."/>
            <person name="Lapalu N."/>
            <person name="Lawrence C.B."/>
            <person name="May K."/>
            <person name="Meyer M."/>
            <person name="Ollivier B."/>
            <person name="Poulain J."/>
            <person name="Schoch C.L."/>
            <person name="Simon A."/>
            <person name="Spatafora J.W."/>
            <person name="Stachowiak A."/>
            <person name="Turgeon B.G."/>
            <person name="Tyler B.M."/>
            <person name="Vincent D."/>
            <person name="Weissenbach J."/>
            <person name="Amselem J."/>
            <person name="Quesneville H."/>
            <person name="Oliver R.P."/>
            <person name="Wincker P."/>
            <person name="Balesdent M.-H."/>
            <person name="Howlett B.J."/>
        </authorList>
    </citation>
    <scope>NUCLEOTIDE SEQUENCE [LARGE SCALE GENOMIC DNA]</scope>
    <source>
        <strain evidence="7">JN3 / isolate v23.1.3 / race Av1-4-5-6-7-8</strain>
    </source>
</reference>
<dbReference type="AlphaFoldDB" id="E5ADD6"/>
<evidence type="ECO:0000256" key="2">
    <source>
        <dbReference type="ARBA" id="ARBA00008241"/>
    </source>
</evidence>
<dbReference type="GO" id="GO:0000398">
    <property type="term" value="P:mRNA splicing, via spliceosome"/>
    <property type="evidence" value="ECO:0007669"/>
    <property type="project" value="InterPro"/>
</dbReference>
<dbReference type="PANTHER" id="PTHR12052">
    <property type="entry name" value="THIOREDOXIN-LIKE PROTEN 4A, 4B"/>
    <property type="match status" value="1"/>
</dbReference>
<keyword evidence="3" id="KW-0507">mRNA processing</keyword>
<dbReference type="VEuPathDB" id="FungiDB:LEMA_P000120.1"/>
<dbReference type="CDD" id="cd02954">
    <property type="entry name" value="DIM1"/>
    <property type="match status" value="1"/>
</dbReference>
<dbReference type="STRING" id="985895.E5ADD6"/>